<dbReference type="Pfam" id="PF06831">
    <property type="entry name" value="H2TH"/>
    <property type="match status" value="1"/>
</dbReference>
<keyword evidence="9" id="KW-0326">Glycosidase</keyword>
<protein>
    <recommendedName>
        <fullName evidence="11">Formamidopyrimidine-DNA glycosylase catalytic domain-containing protein</fullName>
    </recommendedName>
</protein>
<dbReference type="GO" id="GO:0016829">
    <property type="term" value="F:lyase activity"/>
    <property type="evidence" value="ECO:0007669"/>
    <property type="project" value="UniProtKB-KW"/>
</dbReference>
<evidence type="ECO:0000256" key="4">
    <source>
        <dbReference type="ARBA" id="ARBA00022801"/>
    </source>
</evidence>
<feature type="compositionally biased region" description="Low complexity" evidence="10">
    <location>
        <begin position="352"/>
        <end position="371"/>
    </location>
</feature>
<proteinExistence type="inferred from homology"/>
<dbReference type="InterPro" id="IPR015886">
    <property type="entry name" value="H2TH_FPG"/>
</dbReference>
<keyword evidence="3" id="KW-0227">DNA damage</keyword>
<dbReference type="GO" id="GO:0003684">
    <property type="term" value="F:damaged DNA binding"/>
    <property type="evidence" value="ECO:0007669"/>
    <property type="project" value="InterPro"/>
</dbReference>
<dbReference type="PANTHER" id="PTHR22993:SF9">
    <property type="entry name" value="FORMAMIDOPYRIMIDINE-DNA GLYCOSYLASE"/>
    <property type="match status" value="1"/>
</dbReference>
<accession>A0A7S4ADJ1</accession>
<reference evidence="12" key="1">
    <citation type="submission" date="2021-01" db="EMBL/GenBank/DDBJ databases">
        <authorList>
            <person name="Corre E."/>
            <person name="Pelletier E."/>
            <person name="Niang G."/>
            <person name="Scheremetjew M."/>
            <person name="Finn R."/>
            <person name="Kale V."/>
            <person name="Holt S."/>
            <person name="Cochrane G."/>
            <person name="Meng A."/>
            <person name="Brown T."/>
            <person name="Cohen L."/>
        </authorList>
    </citation>
    <scope>NUCLEOTIDE SEQUENCE</scope>
    <source>
        <strain evidence="12">10249 10 AB</strain>
    </source>
</reference>
<dbReference type="PROSITE" id="PS51068">
    <property type="entry name" value="FPG_CAT"/>
    <property type="match status" value="1"/>
</dbReference>
<evidence type="ECO:0000256" key="2">
    <source>
        <dbReference type="ARBA" id="ARBA00009409"/>
    </source>
</evidence>
<evidence type="ECO:0000259" key="11">
    <source>
        <dbReference type="PROSITE" id="PS51068"/>
    </source>
</evidence>
<keyword evidence="6" id="KW-0234">DNA repair</keyword>
<dbReference type="Pfam" id="PF01149">
    <property type="entry name" value="Fapy_DNA_glyco"/>
    <property type="match status" value="1"/>
</dbReference>
<dbReference type="GO" id="GO:0005634">
    <property type="term" value="C:nucleus"/>
    <property type="evidence" value="ECO:0007669"/>
    <property type="project" value="TreeGrafter"/>
</dbReference>
<dbReference type="InterPro" id="IPR035937">
    <property type="entry name" value="FPG_N"/>
</dbReference>
<dbReference type="SUPFAM" id="SSF81624">
    <property type="entry name" value="N-terminal domain of MutM-like DNA repair proteins"/>
    <property type="match status" value="1"/>
</dbReference>
<sequence>MPELPEVQNFRRLLLPLISKEHPLKLERCSLEKKPPRKFIDDDEIESVHSGEFLVSDVLRKGKLICMVLVSKKDNDNANKPKGRKKQENSREATGSTTATAMGSATTKYLFLHMGMTGRISTPECIPKLQELADTNVYPPPYTYLQLAAGPKEACFSDPRKFGAVFLKDELSEEFGVLAPDALINTNVNINVNTRRPVAVKQEADREDDSDGGVDGDGDDNSLSAIVADEAILGKLTHQSMGIKGILLDQKRAVCGVGNWVADEVLYQTKMHPDQNYLTREQAMVLVHRLHVILDVAVQCLSRDEEYPREWLFHYRWSKRGSKNTTIKDAEGRSIVFVTSGGRTSAVVPSIQKQKSQKPAKTSSSSSSSSRKQPRAKESAKKKKPTTINTTTSPLEASQRPPAIKSEENSKNTKKKTIIKTTPTIKKEKINDPREARNSGQKRKNAPGEAAVAIRRGTRRSPRFAKS</sequence>
<evidence type="ECO:0000256" key="1">
    <source>
        <dbReference type="ARBA" id="ARBA00001668"/>
    </source>
</evidence>
<evidence type="ECO:0000256" key="6">
    <source>
        <dbReference type="ARBA" id="ARBA00023204"/>
    </source>
</evidence>
<dbReference type="PANTHER" id="PTHR22993">
    <property type="entry name" value="FORMAMIDOPYRIMIDINE-DNA GLYCOSYLASE"/>
    <property type="match status" value="1"/>
</dbReference>
<dbReference type="SUPFAM" id="SSF46946">
    <property type="entry name" value="S13-like H2TH domain"/>
    <property type="match status" value="1"/>
</dbReference>
<evidence type="ECO:0000256" key="10">
    <source>
        <dbReference type="SAM" id="MobiDB-lite"/>
    </source>
</evidence>
<dbReference type="AlphaFoldDB" id="A0A7S4ADJ1"/>
<organism evidence="12">
    <name type="scientific">Pseudo-nitzschia australis</name>
    <dbReference type="NCBI Taxonomy" id="44445"/>
    <lineage>
        <taxon>Eukaryota</taxon>
        <taxon>Sar</taxon>
        <taxon>Stramenopiles</taxon>
        <taxon>Ochrophyta</taxon>
        <taxon>Bacillariophyta</taxon>
        <taxon>Bacillariophyceae</taxon>
        <taxon>Bacillariophycidae</taxon>
        <taxon>Bacillariales</taxon>
        <taxon>Bacillariaceae</taxon>
        <taxon>Pseudo-nitzschia</taxon>
    </lineage>
</organism>
<keyword evidence="4" id="KW-0378">Hydrolase</keyword>
<feature type="region of interest" description="Disordered" evidence="10">
    <location>
        <begin position="76"/>
        <end position="99"/>
    </location>
</feature>
<gene>
    <name evidence="12" type="ORF">PAUS00366_LOCUS4946</name>
</gene>
<evidence type="ECO:0000256" key="3">
    <source>
        <dbReference type="ARBA" id="ARBA00022763"/>
    </source>
</evidence>
<dbReference type="InterPro" id="IPR010979">
    <property type="entry name" value="Ribosomal_uS13-like_H2TH"/>
</dbReference>
<evidence type="ECO:0000313" key="12">
    <source>
        <dbReference type="EMBL" id="CAE0712194.1"/>
    </source>
</evidence>
<dbReference type="GO" id="GO:0008534">
    <property type="term" value="F:oxidized purine nucleobase lesion DNA N-glycosylase activity"/>
    <property type="evidence" value="ECO:0007669"/>
    <property type="project" value="UniProtKB-EC"/>
</dbReference>
<feature type="domain" description="Formamidopyrimidine-DNA glycosylase catalytic" evidence="11">
    <location>
        <begin position="2"/>
        <end position="163"/>
    </location>
</feature>
<feature type="compositionally biased region" description="Acidic residues" evidence="10">
    <location>
        <begin position="205"/>
        <end position="220"/>
    </location>
</feature>
<evidence type="ECO:0000256" key="5">
    <source>
        <dbReference type="ARBA" id="ARBA00023125"/>
    </source>
</evidence>
<dbReference type="EMBL" id="HBIX01006258">
    <property type="protein sequence ID" value="CAE0712194.1"/>
    <property type="molecule type" value="Transcribed_RNA"/>
</dbReference>
<keyword evidence="8" id="KW-0511">Multifunctional enzyme</keyword>
<feature type="compositionally biased region" description="Basic and acidic residues" evidence="10">
    <location>
        <begin position="425"/>
        <end position="437"/>
    </location>
</feature>
<dbReference type="SMART" id="SM00898">
    <property type="entry name" value="Fapy_DNA_glyco"/>
    <property type="match status" value="1"/>
</dbReference>
<comment type="similarity">
    <text evidence="2">Belongs to the FPG family.</text>
</comment>
<evidence type="ECO:0000256" key="8">
    <source>
        <dbReference type="ARBA" id="ARBA00023268"/>
    </source>
</evidence>
<dbReference type="InterPro" id="IPR012319">
    <property type="entry name" value="FPG_cat"/>
</dbReference>
<dbReference type="GO" id="GO:0006284">
    <property type="term" value="P:base-excision repair"/>
    <property type="evidence" value="ECO:0007669"/>
    <property type="project" value="InterPro"/>
</dbReference>
<comment type="catalytic activity">
    <reaction evidence="1">
        <text>Hydrolysis of DNA containing ring-opened 7-methylguanine residues, releasing 2,6-diamino-4-hydroxy-5-(N-methyl)formamidopyrimidine.</text>
        <dbReference type="EC" id="3.2.2.23"/>
    </reaction>
</comment>
<dbReference type="GO" id="GO:0003906">
    <property type="term" value="F:DNA-(apurinic or apyrimidinic site) endonuclease activity"/>
    <property type="evidence" value="ECO:0007669"/>
    <property type="project" value="InterPro"/>
</dbReference>
<feature type="compositionally biased region" description="Basic residues" evidence="10">
    <location>
        <begin position="456"/>
        <end position="467"/>
    </location>
</feature>
<evidence type="ECO:0000256" key="9">
    <source>
        <dbReference type="ARBA" id="ARBA00023295"/>
    </source>
</evidence>
<dbReference type="Gene3D" id="1.10.8.50">
    <property type="match status" value="1"/>
</dbReference>
<name>A0A7S4ADJ1_9STRA</name>
<dbReference type="SMART" id="SM01232">
    <property type="entry name" value="H2TH"/>
    <property type="match status" value="1"/>
</dbReference>
<feature type="region of interest" description="Disordered" evidence="10">
    <location>
        <begin position="346"/>
        <end position="467"/>
    </location>
</feature>
<dbReference type="GO" id="GO:0008270">
    <property type="term" value="F:zinc ion binding"/>
    <property type="evidence" value="ECO:0007669"/>
    <property type="project" value="InterPro"/>
</dbReference>
<dbReference type="Gene3D" id="3.20.190.10">
    <property type="entry name" value="MutM-like, N-terminal"/>
    <property type="match status" value="1"/>
</dbReference>
<keyword evidence="5" id="KW-0238">DNA-binding</keyword>
<evidence type="ECO:0000256" key="7">
    <source>
        <dbReference type="ARBA" id="ARBA00023239"/>
    </source>
</evidence>
<feature type="region of interest" description="Disordered" evidence="10">
    <location>
        <begin position="199"/>
        <end position="221"/>
    </location>
</feature>
<keyword evidence="7" id="KW-0456">Lyase</keyword>